<proteinExistence type="predicted"/>
<dbReference type="GO" id="GO:0016807">
    <property type="term" value="F:cysteine-type carboxypeptidase activity"/>
    <property type="evidence" value="ECO:0007669"/>
    <property type="project" value="TreeGrafter"/>
</dbReference>
<dbReference type="GO" id="GO:1990380">
    <property type="term" value="F:K48-linked deubiquitinase activity"/>
    <property type="evidence" value="ECO:0007669"/>
    <property type="project" value="InterPro"/>
</dbReference>
<dbReference type="Proteomes" id="UP000541444">
    <property type="component" value="Unassembled WGS sequence"/>
</dbReference>
<dbReference type="InterPro" id="IPR007518">
    <property type="entry name" value="MINDY"/>
</dbReference>
<sequence length="553" mass="60758">MSSTWIINVAGLFVNVCQDHDTAYAVGSKSYNTLMGELVALETKDTEGKLKSNIEEDCIDFAAATAATLGVPSPCLSKAKSFDDSPCSASSHKEGRRGDLEEEAELLRALQISASLDEPLSAENFRLDVSVNTDESTHLKSSEGLGIPPDAKEGHTSDEQNFCQPELLLSHNANESSTCNDNVISLDAGEKESSYSNISSRNNVNHSTDMASEECSDSCNLMEYTRNDMLVQNRNELSLSLDEGSSSEHKDRTCKQDTSTSSVHVPEDSLRGCETIDVSTGVASSLNGNEPIYEGEDRILDSGSTIFESGEPMYEGEMVLAEQADKVIEDVCDVHSKDDVSQQNGDLIRKFLSSNASQLTIYGLFCLQEGLKERELCVFFRNNHFSTLFKASYKLSPFFCFRFCLQFNNELYLLATDQGYLCEPSLVWEKLNEVNGDTVFMTGNFTEFNLENQVKDTWDEQNARTTTADFLASIDNSEPSGSTLTSDMELAIALQQQEFENQPQRVSNTQQSSAFGRSGLVTGPQVSKTNPSNASTTSKHEGKSKEKNNCAVM</sequence>
<feature type="compositionally biased region" description="Polar residues" evidence="1">
    <location>
        <begin position="524"/>
        <end position="537"/>
    </location>
</feature>
<feature type="compositionally biased region" description="Polar residues" evidence="1">
    <location>
        <begin position="500"/>
        <end position="515"/>
    </location>
</feature>
<feature type="region of interest" description="Disordered" evidence="1">
    <location>
        <begin position="500"/>
        <end position="553"/>
    </location>
</feature>
<reference evidence="3 4" key="1">
    <citation type="journal article" date="2020" name="IScience">
        <title>Genome Sequencing of the Endangered Kingdonia uniflora (Circaeasteraceae, Ranunculales) Reveals Potential Mechanisms of Evolutionary Specialization.</title>
        <authorList>
            <person name="Sun Y."/>
            <person name="Deng T."/>
            <person name="Zhang A."/>
            <person name="Moore M.J."/>
            <person name="Landis J.B."/>
            <person name="Lin N."/>
            <person name="Zhang H."/>
            <person name="Zhang X."/>
            <person name="Huang J."/>
            <person name="Zhang X."/>
            <person name="Sun H."/>
            <person name="Wang H."/>
        </authorList>
    </citation>
    <scope>NUCLEOTIDE SEQUENCE [LARGE SCALE GENOMIC DNA]</scope>
    <source>
        <strain evidence="3">TB1705</strain>
        <tissue evidence="3">Leaf</tissue>
    </source>
</reference>
<organism evidence="3 4">
    <name type="scientific">Kingdonia uniflora</name>
    <dbReference type="NCBI Taxonomy" id="39325"/>
    <lineage>
        <taxon>Eukaryota</taxon>
        <taxon>Viridiplantae</taxon>
        <taxon>Streptophyta</taxon>
        <taxon>Embryophyta</taxon>
        <taxon>Tracheophyta</taxon>
        <taxon>Spermatophyta</taxon>
        <taxon>Magnoliopsida</taxon>
        <taxon>Ranunculales</taxon>
        <taxon>Circaeasteraceae</taxon>
        <taxon>Kingdonia</taxon>
    </lineage>
</organism>
<dbReference type="GO" id="GO:0004843">
    <property type="term" value="F:cysteine-type deubiquitinase activity"/>
    <property type="evidence" value="ECO:0007669"/>
    <property type="project" value="InterPro"/>
</dbReference>
<feature type="domain" description="MINDY deubiquitinase" evidence="2">
    <location>
        <begin position="18"/>
        <end position="445"/>
    </location>
</feature>
<dbReference type="AlphaFoldDB" id="A0A7J7KUE6"/>
<feature type="region of interest" description="Disordered" evidence="1">
    <location>
        <begin position="240"/>
        <end position="266"/>
    </location>
</feature>
<dbReference type="Pfam" id="PF04424">
    <property type="entry name" value="MINDY_DUB"/>
    <property type="match status" value="1"/>
</dbReference>
<feature type="region of interest" description="Disordered" evidence="1">
    <location>
        <begin position="137"/>
        <end position="159"/>
    </location>
</feature>
<dbReference type="PANTHER" id="PTHR18063:SF6">
    <property type="entry name" value="UBIQUITIN CARBOXYL-TERMINAL HYDROLASE"/>
    <property type="match status" value="1"/>
</dbReference>
<gene>
    <name evidence="3" type="ORF">GIB67_040716</name>
</gene>
<comment type="caution">
    <text evidence="3">The sequence shown here is derived from an EMBL/GenBank/DDBJ whole genome shotgun (WGS) entry which is preliminary data.</text>
</comment>
<feature type="compositionally biased region" description="Basic and acidic residues" evidence="1">
    <location>
        <begin position="246"/>
        <end position="255"/>
    </location>
</feature>
<accession>A0A7J7KUE6</accession>
<dbReference type="GO" id="GO:0005829">
    <property type="term" value="C:cytosol"/>
    <property type="evidence" value="ECO:0007669"/>
    <property type="project" value="TreeGrafter"/>
</dbReference>
<dbReference type="InterPro" id="IPR033979">
    <property type="entry name" value="MINDY_domain"/>
</dbReference>
<feature type="region of interest" description="Disordered" evidence="1">
    <location>
        <begin position="79"/>
        <end position="100"/>
    </location>
</feature>
<dbReference type="GO" id="GO:0071944">
    <property type="term" value="C:cell periphery"/>
    <property type="evidence" value="ECO:0007669"/>
    <property type="project" value="TreeGrafter"/>
</dbReference>
<dbReference type="GO" id="GO:0071108">
    <property type="term" value="P:protein K48-linked deubiquitination"/>
    <property type="evidence" value="ECO:0007669"/>
    <property type="project" value="TreeGrafter"/>
</dbReference>
<dbReference type="OrthoDB" id="10261212at2759"/>
<dbReference type="PANTHER" id="PTHR18063">
    <property type="entry name" value="NF-E2 INDUCIBLE PROTEIN"/>
    <property type="match status" value="1"/>
</dbReference>
<evidence type="ECO:0000313" key="3">
    <source>
        <dbReference type="EMBL" id="KAF6133952.1"/>
    </source>
</evidence>
<protein>
    <recommendedName>
        <fullName evidence="2">MINDY deubiquitinase domain-containing protein</fullName>
    </recommendedName>
</protein>
<feature type="compositionally biased region" description="Basic and acidic residues" evidence="1">
    <location>
        <begin position="538"/>
        <end position="553"/>
    </location>
</feature>
<dbReference type="EMBL" id="JACGCM010002894">
    <property type="protein sequence ID" value="KAF6133952.1"/>
    <property type="molecule type" value="Genomic_DNA"/>
</dbReference>
<evidence type="ECO:0000259" key="2">
    <source>
        <dbReference type="Pfam" id="PF04424"/>
    </source>
</evidence>
<evidence type="ECO:0000313" key="4">
    <source>
        <dbReference type="Proteomes" id="UP000541444"/>
    </source>
</evidence>
<name>A0A7J7KUE6_9MAGN</name>
<keyword evidence="4" id="KW-1185">Reference proteome</keyword>
<evidence type="ECO:0000256" key="1">
    <source>
        <dbReference type="SAM" id="MobiDB-lite"/>
    </source>
</evidence>